<dbReference type="Proteomes" id="UP000249590">
    <property type="component" value="Unassembled WGS sequence"/>
</dbReference>
<accession>A0A8B2NUR8</accession>
<organism evidence="1 2">
    <name type="scientific">Acuticoccus sediminis</name>
    <dbReference type="NCBI Taxonomy" id="2184697"/>
    <lineage>
        <taxon>Bacteria</taxon>
        <taxon>Pseudomonadati</taxon>
        <taxon>Pseudomonadota</taxon>
        <taxon>Alphaproteobacteria</taxon>
        <taxon>Hyphomicrobiales</taxon>
        <taxon>Amorphaceae</taxon>
        <taxon>Acuticoccus</taxon>
    </lineage>
</organism>
<dbReference type="AlphaFoldDB" id="A0A8B2NUR8"/>
<evidence type="ECO:0000313" key="1">
    <source>
        <dbReference type="EMBL" id="RAI01035.1"/>
    </source>
</evidence>
<dbReference type="RefSeq" id="WP_111347586.1">
    <property type="nucleotide sequence ID" value="NZ_JAIWKD010000004.1"/>
</dbReference>
<gene>
    <name evidence="1" type="ORF">DLJ53_17600</name>
</gene>
<proteinExistence type="predicted"/>
<reference evidence="1 2" key="1">
    <citation type="submission" date="2018-05" db="EMBL/GenBank/DDBJ databases">
        <title>Acuticoccus sediminis sp. nov., isolated from deep-sea sediment of Indian Ocean.</title>
        <authorList>
            <person name="Liu X."/>
            <person name="Lai Q."/>
            <person name="Du Y."/>
            <person name="Sun F."/>
            <person name="Zhang X."/>
            <person name="Wang S."/>
            <person name="Shao Z."/>
        </authorList>
    </citation>
    <scope>NUCLEOTIDE SEQUENCE [LARGE SCALE GENOMIC DNA]</scope>
    <source>
        <strain evidence="1 2">PTG4-2</strain>
    </source>
</reference>
<evidence type="ECO:0000313" key="2">
    <source>
        <dbReference type="Proteomes" id="UP000249590"/>
    </source>
</evidence>
<comment type="caution">
    <text evidence="1">The sequence shown here is derived from an EMBL/GenBank/DDBJ whole genome shotgun (WGS) entry which is preliminary data.</text>
</comment>
<dbReference type="OrthoDB" id="7889140at2"/>
<keyword evidence="2" id="KW-1185">Reference proteome</keyword>
<name>A0A8B2NUR8_9HYPH</name>
<dbReference type="EMBL" id="QHHQ01000003">
    <property type="protein sequence ID" value="RAI01035.1"/>
    <property type="molecule type" value="Genomic_DNA"/>
</dbReference>
<protein>
    <submittedName>
        <fullName evidence="1">Uncharacterized protein</fullName>
    </submittedName>
</protein>
<sequence>MIVFIEIPFSAGRGAFQAFTKALGAQRVGWLGRNATLEDLTSAGAADKYALVGGRFTLDDALKMQGVTRFATVAGDPILRMISTWNAWERQHRHPDHWVPHTFSLREALDERVLPVMVSTEAMMRSLRKKGVGTEIDRIMADLTALPVTVGFGDQPEAFAETIAEQLGLGPDDLNPNAFAEFGRAPNNTGLYQSLVNGTVPDRTLHMRLLEAAGDWPVWTTH</sequence>